<accession>A0A8J5WX01</accession>
<sequence>MVDYSFANEIKFVPKLSSRVYQSEYHEWEDVMEDFLYDRGLESYMKIHFARRTFSECVLRWWIKLQQGHVDRGEDPCSTWSGMKKVLRRRYDPPHEKTFSPKKTLAAGNHSSFDTKAMTRSSWIDSIVGDVNEPQQGATTKSYLAENMLRCSKEKSNVPKSISPCKEHGKSVVLFSKYISPSENRKKYASARDVPKSHILSGISSTSLKHVRSSSAAGHKGNFCLDEAEKRLHKLQELLKQEKKEKNVAAEIFLSPKLNEEVHSNANESKDETSIEDLNLLGKKDESANTTAAQTGQ</sequence>
<reference evidence="3" key="2">
    <citation type="submission" date="2021-02" db="EMBL/GenBank/DDBJ databases">
        <authorList>
            <person name="Kimball J.A."/>
            <person name="Haas M.W."/>
            <person name="Macchietto M."/>
            <person name="Kono T."/>
            <person name="Duquette J."/>
            <person name="Shao M."/>
        </authorList>
    </citation>
    <scope>NUCLEOTIDE SEQUENCE</scope>
    <source>
        <tissue evidence="3">Fresh leaf tissue</tissue>
    </source>
</reference>
<evidence type="ECO:0000313" key="4">
    <source>
        <dbReference type="Proteomes" id="UP000729402"/>
    </source>
</evidence>
<evidence type="ECO:0000256" key="1">
    <source>
        <dbReference type="SAM" id="Coils"/>
    </source>
</evidence>
<evidence type="ECO:0000256" key="2">
    <source>
        <dbReference type="SAM" id="MobiDB-lite"/>
    </source>
</evidence>
<organism evidence="3 4">
    <name type="scientific">Zizania palustris</name>
    <name type="common">Northern wild rice</name>
    <dbReference type="NCBI Taxonomy" id="103762"/>
    <lineage>
        <taxon>Eukaryota</taxon>
        <taxon>Viridiplantae</taxon>
        <taxon>Streptophyta</taxon>
        <taxon>Embryophyta</taxon>
        <taxon>Tracheophyta</taxon>
        <taxon>Spermatophyta</taxon>
        <taxon>Magnoliopsida</taxon>
        <taxon>Liliopsida</taxon>
        <taxon>Poales</taxon>
        <taxon>Poaceae</taxon>
        <taxon>BOP clade</taxon>
        <taxon>Oryzoideae</taxon>
        <taxon>Oryzeae</taxon>
        <taxon>Zizaniinae</taxon>
        <taxon>Zizania</taxon>
    </lineage>
</organism>
<feature type="compositionally biased region" description="Polar residues" evidence="2">
    <location>
        <begin position="288"/>
        <end position="297"/>
    </location>
</feature>
<feature type="compositionally biased region" description="Basic and acidic residues" evidence="2">
    <location>
        <begin position="258"/>
        <end position="273"/>
    </location>
</feature>
<protein>
    <submittedName>
        <fullName evidence="3">Uncharacterized protein</fullName>
    </submittedName>
</protein>
<keyword evidence="1" id="KW-0175">Coiled coil</keyword>
<gene>
    <name evidence="3" type="ORF">GUJ93_ZPchr0012g19028</name>
</gene>
<dbReference type="Proteomes" id="UP000729402">
    <property type="component" value="Unassembled WGS sequence"/>
</dbReference>
<comment type="caution">
    <text evidence="3">The sequence shown here is derived from an EMBL/GenBank/DDBJ whole genome shotgun (WGS) entry which is preliminary data.</text>
</comment>
<name>A0A8J5WX01_ZIZPA</name>
<feature type="region of interest" description="Disordered" evidence="2">
    <location>
        <begin position="256"/>
        <end position="297"/>
    </location>
</feature>
<proteinExistence type="predicted"/>
<dbReference type="EMBL" id="JAAALK010000080">
    <property type="protein sequence ID" value="KAG8095452.1"/>
    <property type="molecule type" value="Genomic_DNA"/>
</dbReference>
<reference evidence="3" key="1">
    <citation type="journal article" date="2021" name="bioRxiv">
        <title>Whole Genome Assembly and Annotation of Northern Wild Rice, Zizania palustris L., Supports a Whole Genome Duplication in the Zizania Genus.</title>
        <authorList>
            <person name="Haas M."/>
            <person name="Kono T."/>
            <person name="Macchietto M."/>
            <person name="Millas R."/>
            <person name="McGilp L."/>
            <person name="Shao M."/>
            <person name="Duquette J."/>
            <person name="Hirsch C.N."/>
            <person name="Kimball J."/>
        </authorList>
    </citation>
    <scope>NUCLEOTIDE SEQUENCE</scope>
    <source>
        <tissue evidence="3">Fresh leaf tissue</tissue>
    </source>
</reference>
<evidence type="ECO:0000313" key="3">
    <source>
        <dbReference type="EMBL" id="KAG8095452.1"/>
    </source>
</evidence>
<feature type="coiled-coil region" evidence="1">
    <location>
        <begin position="225"/>
        <end position="252"/>
    </location>
</feature>
<keyword evidence="4" id="KW-1185">Reference proteome</keyword>
<dbReference type="AlphaFoldDB" id="A0A8J5WX01"/>